<dbReference type="WBParaSite" id="SBAD_0000424001-mRNA-1">
    <property type="protein sequence ID" value="SBAD_0000424001-mRNA-1"/>
    <property type="gene ID" value="SBAD_0000424001"/>
</dbReference>
<dbReference type="EMBL" id="UZAM01008103">
    <property type="protein sequence ID" value="VDP03255.1"/>
    <property type="molecule type" value="Genomic_DNA"/>
</dbReference>
<dbReference type="SMART" id="SM00666">
    <property type="entry name" value="PB1"/>
    <property type="match status" value="1"/>
</dbReference>
<dbReference type="SUPFAM" id="SSF54277">
    <property type="entry name" value="CAD &amp; PB1 domains"/>
    <property type="match status" value="1"/>
</dbReference>
<feature type="domain" description="PB1" evidence="1">
    <location>
        <begin position="14"/>
        <end position="95"/>
    </location>
</feature>
<reference evidence="2 3" key="2">
    <citation type="submission" date="2018-11" db="EMBL/GenBank/DDBJ databases">
        <authorList>
            <consortium name="Pathogen Informatics"/>
        </authorList>
    </citation>
    <scope>NUCLEOTIDE SEQUENCE [LARGE SCALE GENOMIC DNA]</scope>
</reference>
<dbReference type="OrthoDB" id="8693905at2759"/>
<dbReference type="Gene3D" id="3.10.20.90">
    <property type="entry name" value="Phosphatidylinositol 3-kinase Catalytic Subunit, Chain A, domain 1"/>
    <property type="match status" value="1"/>
</dbReference>
<reference evidence="4" key="1">
    <citation type="submission" date="2016-06" db="UniProtKB">
        <authorList>
            <consortium name="WormBaseParasite"/>
        </authorList>
    </citation>
    <scope>IDENTIFICATION</scope>
</reference>
<evidence type="ECO:0000259" key="1">
    <source>
        <dbReference type="SMART" id="SM00666"/>
    </source>
</evidence>
<evidence type="ECO:0000313" key="2">
    <source>
        <dbReference type="EMBL" id="VDP03255.1"/>
    </source>
</evidence>
<dbReference type="AlphaFoldDB" id="A0A183IKB3"/>
<dbReference type="InterPro" id="IPR000270">
    <property type="entry name" value="PB1_dom"/>
</dbReference>
<evidence type="ECO:0000313" key="4">
    <source>
        <dbReference type="WBParaSite" id="SBAD_0000424001-mRNA-1"/>
    </source>
</evidence>
<dbReference type="Pfam" id="PF00564">
    <property type="entry name" value="PB1"/>
    <property type="match status" value="1"/>
</dbReference>
<proteinExistence type="predicted"/>
<evidence type="ECO:0000313" key="3">
    <source>
        <dbReference type="Proteomes" id="UP000270296"/>
    </source>
</evidence>
<protein>
    <submittedName>
        <fullName evidence="4">PB1 domain-containing protein</fullName>
    </submittedName>
</protein>
<gene>
    <name evidence="2" type="ORF">SBAD_LOCUS4059</name>
</gene>
<name>A0A183IKB3_9BILA</name>
<keyword evidence="3" id="KW-1185">Reference proteome</keyword>
<organism evidence="4">
    <name type="scientific">Soboliphyme baturini</name>
    <dbReference type="NCBI Taxonomy" id="241478"/>
    <lineage>
        <taxon>Eukaryota</taxon>
        <taxon>Metazoa</taxon>
        <taxon>Ecdysozoa</taxon>
        <taxon>Nematoda</taxon>
        <taxon>Enoplea</taxon>
        <taxon>Dorylaimia</taxon>
        <taxon>Dioctophymatida</taxon>
        <taxon>Dioctophymatoidea</taxon>
        <taxon>Soboliphymatidae</taxon>
        <taxon>Soboliphyme</taxon>
    </lineage>
</organism>
<sequence>MSKMIKENWNLEDSGKIKLLYTGKKRSLLLERPVDYKLLCAKLKEMYGEQMTMYYTLANNEFIVIIKSQADLDKAIELLDQAHPGRSLRIILSRHLADSPRAGIYNDSLCRNAAIYKTKSLPLPYSPQLSASVTSACSSNVEEALLHCLTNKTTEIPYVPSTCSGTSTRNSTDSGDLCRKFSFYAQSSEDLDDNHSWLNGLLVTRGITSDNRSLPEKSSRGLSCPCSCAYHPRLSSDDGIRANAWIQRNSRCVKSYSHGSSSSSSGLVPDICDSPQWRPSRLDSGASSATCT</sequence>
<dbReference type="Proteomes" id="UP000270296">
    <property type="component" value="Unassembled WGS sequence"/>
</dbReference>
<accession>A0A183IKB3</accession>